<name>A0A147F683_MICTE</name>
<dbReference type="PATRIC" id="fig|2033.7.peg.3091"/>
<dbReference type="Proteomes" id="UP000072189">
    <property type="component" value="Unassembled WGS sequence"/>
</dbReference>
<sequence length="356" mass="37215">MIAGLGMPSAATAAPGTAVLATDDAPAAESESAVTVGVATRPAGEDGRPDGRSRFTFAADPGQTVTDRVLVGNTGTARQDFTVYATDAFNDDAGELSLLPTDATPTSVGSWIRFDDGSDRVTFGLEPQEVRLLTFTVAVPADATPGDHVGGVVASVLESGAQVTVDRRVATSVFARVAGDLQPQLSLTSYEASYQGDWWNPFSGHVQLHYTVSNPGNVALAANLTSGTRTWLGIPATGEQGGKVPVVLPGNSASYESTVDGVGQWLYLNPFTTLSPFVESPDASMQVVVTPITRDAVAFAVPWTVLILGVLAALAVLFSRWRRRRDEVRAREWMDFVAETAAADAAALAGTRADGS</sequence>
<dbReference type="EMBL" id="LDRV01000073">
    <property type="protein sequence ID" value="KTS10703.1"/>
    <property type="molecule type" value="Genomic_DNA"/>
</dbReference>
<organism evidence="2 3">
    <name type="scientific">Microbacterium testaceum</name>
    <name type="common">Aureobacterium testaceum</name>
    <name type="synonym">Brevibacterium testaceum</name>
    <dbReference type="NCBI Taxonomy" id="2033"/>
    <lineage>
        <taxon>Bacteria</taxon>
        <taxon>Bacillati</taxon>
        <taxon>Actinomycetota</taxon>
        <taxon>Actinomycetes</taxon>
        <taxon>Micrococcales</taxon>
        <taxon>Microbacteriaceae</taxon>
        <taxon>Microbacterium</taxon>
    </lineage>
</organism>
<evidence type="ECO:0000313" key="2">
    <source>
        <dbReference type="EMBL" id="KTS10703.1"/>
    </source>
</evidence>
<evidence type="ECO:0000256" key="1">
    <source>
        <dbReference type="SAM" id="Phobius"/>
    </source>
</evidence>
<keyword evidence="1" id="KW-0812">Transmembrane</keyword>
<keyword evidence="1" id="KW-1133">Transmembrane helix</keyword>
<dbReference type="AlphaFoldDB" id="A0A147F683"/>
<evidence type="ECO:0008006" key="4">
    <source>
        <dbReference type="Google" id="ProtNLM"/>
    </source>
</evidence>
<feature type="transmembrane region" description="Helical" evidence="1">
    <location>
        <begin position="296"/>
        <end position="319"/>
    </location>
</feature>
<protein>
    <recommendedName>
        <fullName evidence="4">DUF916 domain-containing protein</fullName>
    </recommendedName>
</protein>
<reference evidence="2 3" key="1">
    <citation type="journal article" date="2016" name="Front. Microbiol.">
        <title>Genomic Resource of Rice Seed Associated Bacteria.</title>
        <authorList>
            <person name="Midha S."/>
            <person name="Bansal K."/>
            <person name="Sharma S."/>
            <person name="Kumar N."/>
            <person name="Patil P.P."/>
            <person name="Chaudhry V."/>
            <person name="Patil P.B."/>
        </authorList>
    </citation>
    <scope>NUCLEOTIDE SEQUENCE [LARGE SCALE GENOMIC DNA]</scope>
    <source>
        <strain evidence="2 3">RSA3</strain>
    </source>
</reference>
<comment type="caution">
    <text evidence="2">The sequence shown here is derived from an EMBL/GenBank/DDBJ whole genome shotgun (WGS) entry which is preliminary data.</text>
</comment>
<accession>A0A147F683</accession>
<proteinExistence type="predicted"/>
<keyword evidence="1" id="KW-0472">Membrane</keyword>
<gene>
    <name evidence="2" type="ORF">RSA3_11520</name>
</gene>
<evidence type="ECO:0000313" key="3">
    <source>
        <dbReference type="Proteomes" id="UP000072189"/>
    </source>
</evidence>